<dbReference type="InterPro" id="IPR000215">
    <property type="entry name" value="Serpin_fam"/>
</dbReference>
<comment type="caution">
    <text evidence="5">The sequence shown here is derived from an EMBL/GenBank/DDBJ whole genome shotgun (WGS) entry which is preliminary data.</text>
</comment>
<dbReference type="CDD" id="cd00172">
    <property type="entry name" value="serpin"/>
    <property type="match status" value="1"/>
</dbReference>
<sequence length="406" mass="44306">MGFPSPKWRPVLVFVLGLVSLTANAQGRPAVEEVNDFALRLYDKLSTRDAANNVMFSPLSVAAAFSVVHLGANGTTRKQLEDTFGFGNKDVADELLRGNGSALVLATPDDGIDFLAASDLFLQDGFDVALSFKIRLTKTHSKAPKFVNFTTDPEGSRRIINEFVNASTRGNINELIPKGAVDEVTRMVLANAVFFEAGWSTPFDSNKTFPMQFRAFGVNRKVDMMTQETRLKLVPFVDSRVLELPYGNGAASMVIVLPNTDGKEAFLKLEEDLRGIDLTALLNETRTTKVKVFLPRFQVEGTADLTEVLPKLGVKDLFSQTGADLSELSRGEGLYISSAFHTAKVMVDEKGTTASAATGAAASSKIFVEPEEFKANRPFVYFIIDNASKVILFMGNLRGLPQEIPS</sequence>
<dbReference type="AlphaFoldDB" id="A0A8S1IYN5"/>
<accession>A0A8S1IYN5</accession>
<evidence type="ECO:0000313" key="6">
    <source>
        <dbReference type="Proteomes" id="UP000708148"/>
    </source>
</evidence>
<organism evidence="5 6">
    <name type="scientific">Ostreobium quekettii</name>
    <dbReference type="NCBI Taxonomy" id="121088"/>
    <lineage>
        <taxon>Eukaryota</taxon>
        <taxon>Viridiplantae</taxon>
        <taxon>Chlorophyta</taxon>
        <taxon>core chlorophytes</taxon>
        <taxon>Ulvophyceae</taxon>
        <taxon>TCBD clade</taxon>
        <taxon>Bryopsidales</taxon>
        <taxon>Ostreobineae</taxon>
        <taxon>Ostreobiaceae</taxon>
        <taxon>Ostreobium</taxon>
    </lineage>
</organism>
<evidence type="ECO:0000313" key="5">
    <source>
        <dbReference type="EMBL" id="CAD7700060.1"/>
    </source>
</evidence>
<name>A0A8S1IYN5_9CHLO</name>
<dbReference type="InterPro" id="IPR023796">
    <property type="entry name" value="Serpin_dom"/>
</dbReference>
<feature type="chain" id="PRO_5035947815" description="Serpin domain-containing protein" evidence="3">
    <location>
        <begin position="28"/>
        <end position="406"/>
    </location>
</feature>
<dbReference type="Gene3D" id="2.30.39.10">
    <property type="entry name" value="Alpha-1-antitrypsin, domain 1"/>
    <property type="match status" value="1"/>
</dbReference>
<dbReference type="EMBL" id="CAJHUC010001167">
    <property type="protein sequence ID" value="CAD7700060.1"/>
    <property type="molecule type" value="Genomic_DNA"/>
</dbReference>
<dbReference type="Pfam" id="PF00079">
    <property type="entry name" value="Serpin"/>
    <property type="match status" value="1"/>
</dbReference>
<dbReference type="SMART" id="SM00093">
    <property type="entry name" value="SERPIN"/>
    <property type="match status" value="1"/>
</dbReference>
<dbReference type="PROSITE" id="PS00284">
    <property type="entry name" value="SERPIN"/>
    <property type="match status" value="1"/>
</dbReference>
<dbReference type="InterPro" id="IPR042185">
    <property type="entry name" value="Serpin_sf_2"/>
</dbReference>
<protein>
    <recommendedName>
        <fullName evidence="4">Serpin domain-containing protein</fullName>
    </recommendedName>
</protein>
<dbReference type="Gene3D" id="3.30.497.10">
    <property type="entry name" value="Antithrombin, subunit I, domain 2"/>
    <property type="match status" value="1"/>
</dbReference>
<evidence type="ECO:0000256" key="1">
    <source>
        <dbReference type="ARBA" id="ARBA00009500"/>
    </source>
</evidence>
<dbReference type="InterPro" id="IPR036186">
    <property type="entry name" value="Serpin_sf"/>
</dbReference>
<feature type="signal peptide" evidence="3">
    <location>
        <begin position="1"/>
        <end position="27"/>
    </location>
</feature>
<dbReference type="InterPro" id="IPR023795">
    <property type="entry name" value="Serpin_CS"/>
</dbReference>
<dbReference type="SUPFAM" id="SSF56574">
    <property type="entry name" value="Serpins"/>
    <property type="match status" value="1"/>
</dbReference>
<dbReference type="OrthoDB" id="1063785at2759"/>
<evidence type="ECO:0000256" key="2">
    <source>
        <dbReference type="RuleBase" id="RU000411"/>
    </source>
</evidence>
<dbReference type="GO" id="GO:0004867">
    <property type="term" value="F:serine-type endopeptidase inhibitor activity"/>
    <property type="evidence" value="ECO:0007669"/>
    <property type="project" value="InterPro"/>
</dbReference>
<evidence type="ECO:0000259" key="4">
    <source>
        <dbReference type="SMART" id="SM00093"/>
    </source>
</evidence>
<gene>
    <name evidence="5" type="ORF">OSTQU699_LOCUS5419</name>
</gene>
<dbReference type="PANTHER" id="PTHR11461">
    <property type="entry name" value="SERINE PROTEASE INHIBITOR, SERPIN"/>
    <property type="match status" value="1"/>
</dbReference>
<keyword evidence="6" id="KW-1185">Reference proteome</keyword>
<proteinExistence type="inferred from homology"/>
<dbReference type="PANTHER" id="PTHR11461:SF211">
    <property type="entry name" value="GH10112P-RELATED"/>
    <property type="match status" value="1"/>
</dbReference>
<dbReference type="Proteomes" id="UP000708148">
    <property type="component" value="Unassembled WGS sequence"/>
</dbReference>
<evidence type="ECO:0000256" key="3">
    <source>
        <dbReference type="SAM" id="SignalP"/>
    </source>
</evidence>
<dbReference type="InterPro" id="IPR042178">
    <property type="entry name" value="Serpin_sf_1"/>
</dbReference>
<comment type="similarity">
    <text evidence="1 2">Belongs to the serpin family.</text>
</comment>
<dbReference type="GO" id="GO:0005615">
    <property type="term" value="C:extracellular space"/>
    <property type="evidence" value="ECO:0007669"/>
    <property type="project" value="InterPro"/>
</dbReference>
<keyword evidence="3" id="KW-0732">Signal</keyword>
<feature type="domain" description="Serpin" evidence="4">
    <location>
        <begin position="39"/>
        <end position="400"/>
    </location>
</feature>
<reference evidence="5" key="1">
    <citation type="submission" date="2020-12" db="EMBL/GenBank/DDBJ databases">
        <authorList>
            <person name="Iha C."/>
        </authorList>
    </citation>
    <scope>NUCLEOTIDE SEQUENCE</scope>
</reference>